<gene>
    <name evidence="1" type="ORF">HannXRQ_Chr04g0104631</name>
</gene>
<dbReference type="EMBL" id="CM007893">
    <property type="protein sequence ID" value="OTG27859.1"/>
    <property type="molecule type" value="Genomic_DNA"/>
</dbReference>
<protein>
    <submittedName>
        <fullName evidence="1">Putative leucine-rich repeat domain, L domain-like protein</fullName>
    </submittedName>
</protein>
<name>A0A251UXT4_HELAN</name>
<dbReference type="AlphaFoldDB" id="A0A251UXT4"/>
<accession>A0A251UXT4</accession>
<sequence>MVPARCGGGDILHYGTLHCHLVLIIKTICSINILKLSCCMSISMEYFFFRKRLQMLIIDITDQMVFKNIKPLPNLIVLDVSHYLKITSKGLATFGNRCESLLQLKRNMPPLDAGLLPVVDL</sequence>
<organism evidence="1 2">
    <name type="scientific">Helianthus annuus</name>
    <name type="common">Common sunflower</name>
    <dbReference type="NCBI Taxonomy" id="4232"/>
    <lineage>
        <taxon>Eukaryota</taxon>
        <taxon>Viridiplantae</taxon>
        <taxon>Streptophyta</taxon>
        <taxon>Embryophyta</taxon>
        <taxon>Tracheophyta</taxon>
        <taxon>Spermatophyta</taxon>
        <taxon>Magnoliopsida</taxon>
        <taxon>eudicotyledons</taxon>
        <taxon>Gunneridae</taxon>
        <taxon>Pentapetalae</taxon>
        <taxon>asterids</taxon>
        <taxon>campanulids</taxon>
        <taxon>Asterales</taxon>
        <taxon>Asteraceae</taxon>
        <taxon>Asteroideae</taxon>
        <taxon>Heliantheae alliance</taxon>
        <taxon>Heliantheae</taxon>
        <taxon>Helianthus</taxon>
    </lineage>
</organism>
<dbReference type="SUPFAM" id="SSF52047">
    <property type="entry name" value="RNI-like"/>
    <property type="match status" value="1"/>
</dbReference>
<evidence type="ECO:0000313" key="1">
    <source>
        <dbReference type="EMBL" id="OTG27859.1"/>
    </source>
</evidence>
<proteinExistence type="predicted"/>
<dbReference type="InParanoid" id="A0A251UXT4"/>
<keyword evidence="2" id="KW-1185">Reference proteome</keyword>
<dbReference type="Proteomes" id="UP000215914">
    <property type="component" value="Chromosome 4"/>
</dbReference>
<reference evidence="2" key="1">
    <citation type="journal article" date="2017" name="Nature">
        <title>The sunflower genome provides insights into oil metabolism, flowering and Asterid evolution.</title>
        <authorList>
            <person name="Badouin H."/>
            <person name="Gouzy J."/>
            <person name="Grassa C.J."/>
            <person name="Murat F."/>
            <person name="Staton S.E."/>
            <person name="Cottret L."/>
            <person name="Lelandais-Briere C."/>
            <person name="Owens G.L."/>
            <person name="Carrere S."/>
            <person name="Mayjonade B."/>
            <person name="Legrand L."/>
            <person name="Gill N."/>
            <person name="Kane N.C."/>
            <person name="Bowers J.E."/>
            <person name="Hubner S."/>
            <person name="Bellec A."/>
            <person name="Berard A."/>
            <person name="Berges H."/>
            <person name="Blanchet N."/>
            <person name="Boniface M.C."/>
            <person name="Brunel D."/>
            <person name="Catrice O."/>
            <person name="Chaidir N."/>
            <person name="Claudel C."/>
            <person name="Donnadieu C."/>
            <person name="Faraut T."/>
            <person name="Fievet G."/>
            <person name="Helmstetter N."/>
            <person name="King M."/>
            <person name="Knapp S.J."/>
            <person name="Lai Z."/>
            <person name="Le Paslier M.C."/>
            <person name="Lippi Y."/>
            <person name="Lorenzon L."/>
            <person name="Mandel J.R."/>
            <person name="Marage G."/>
            <person name="Marchand G."/>
            <person name="Marquand E."/>
            <person name="Bret-Mestries E."/>
            <person name="Morien E."/>
            <person name="Nambeesan S."/>
            <person name="Nguyen T."/>
            <person name="Pegot-Espagnet P."/>
            <person name="Pouilly N."/>
            <person name="Raftis F."/>
            <person name="Sallet E."/>
            <person name="Schiex T."/>
            <person name="Thomas J."/>
            <person name="Vandecasteele C."/>
            <person name="Vares D."/>
            <person name="Vear F."/>
            <person name="Vautrin S."/>
            <person name="Crespi M."/>
            <person name="Mangin B."/>
            <person name="Burke J.M."/>
            <person name="Salse J."/>
            <person name="Munos S."/>
            <person name="Vincourt P."/>
            <person name="Rieseberg L.H."/>
            <person name="Langlade N.B."/>
        </authorList>
    </citation>
    <scope>NUCLEOTIDE SEQUENCE [LARGE SCALE GENOMIC DNA]</scope>
    <source>
        <strain evidence="2">cv. SF193</strain>
    </source>
</reference>
<evidence type="ECO:0000313" key="2">
    <source>
        <dbReference type="Proteomes" id="UP000215914"/>
    </source>
</evidence>